<evidence type="ECO:0000313" key="11">
    <source>
        <dbReference type="EMBL" id="RHG18957.1"/>
    </source>
</evidence>
<evidence type="ECO:0000256" key="7">
    <source>
        <dbReference type="ARBA" id="ARBA00022967"/>
    </source>
</evidence>
<dbReference type="GO" id="GO:0016887">
    <property type="term" value="F:ATP hydrolysis activity"/>
    <property type="evidence" value="ECO:0007669"/>
    <property type="project" value="InterPro"/>
</dbReference>
<evidence type="ECO:0000313" key="12">
    <source>
        <dbReference type="Proteomes" id="UP000283928"/>
    </source>
</evidence>
<evidence type="ECO:0000256" key="6">
    <source>
        <dbReference type="ARBA" id="ARBA00022840"/>
    </source>
</evidence>
<dbReference type="GO" id="GO:0005524">
    <property type="term" value="F:ATP binding"/>
    <property type="evidence" value="ECO:0007669"/>
    <property type="project" value="UniProtKB-KW"/>
</dbReference>
<dbReference type="InterPro" id="IPR003593">
    <property type="entry name" value="AAA+_ATPase"/>
</dbReference>
<accession>A0A414KFF3</accession>
<dbReference type="Proteomes" id="UP000284220">
    <property type="component" value="Unassembled WGS sequence"/>
</dbReference>
<reference evidence="12 13" key="1">
    <citation type="submission" date="2018-08" db="EMBL/GenBank/DDBJ databases">
        <title>A genome reference for cultivated species of the human gut microbiota.</title>
        <authorList>
            <person name="Zou Y."/>
            <person name="Xue W."/>
            <person name="Luo G."/>
        </authorList>
    </citation>
    <scope>NUCLEOTIDE SEQUENCE [LARGE SCALE GENOMIC DNA]</scope>
    <source>
        <strain evidence="11 13">AM22-9LB</strain>
        <strain evidence="10 12">AM27-32LB</strain>
    </source>
</reference>
<keyword evidence="8" id="KW-0472">Membrane</keyword>
<evidence type="ECO:0000256" key="8">
    <source>
        <dbReference type="ARBA" id="ARBA00023136"/>
    </source>
</evidence>
<evidence type="ECO:0000313" key="10">
    <source>
        <dbReference type="EMBL" id="RHE74835.1"/>
    </source>
</evidence>
<dbReference type="CDD" id="cd03216">
    <property type="entry name" value="ABC_Carb_Monos_I"/>
    <property type="match status" value="1"/>
</dbReference>
<evidence type="ECO:0000259" key="9">
    <source>
        <dbReference type="PROSITE" id="PS50893"/>
    </source>
</evidence>
<keyword evidence="7" id="KW-1278">Translocase</keyword>
<dbReference type="InterPro" id="IPR050107">
    <property type="entry name" value="ABC_carbohydrate_import_ATPase"/>
</dbReference>
<evidence type="ECO:0000256" key="5">
    <source>
        <dbReference type="ARBA" id="ARBA00022741"/>
    </source>
</evidence>
<dbReference type="InterPro" id="IPR027417">
    <property type="entry name" value="P-loop_NTPase"/>
</dbReference>
<keyword evidence="2" id="KW-1003">Cell membrane</keyword>
<organism evidence="10 12">
    <name type="scientific">Blautia obeum</name>
    <dbReference type="NCBI Taxonomy" id="40520"/>
    <lineage>
        <taxon>Bacteria</taxon>
        <taxon>Bacillati</taxon>
        <taxon>Bacillota</taxon>
        <taxon>Clostridia</taxon>
        <taxon>Lachnospirales</taxon>
        <taxon>Lachnospiraceae</taxon>
        <taxon>Blautia</taxon>
    </lineage>
</organism>
<dbReference type="SMART" id="SM00382">
    <property type="entry name" value="AAA"/>
    <property type="match status" value="1"/>
</dbReference>
<keyword evidence="4" id="KW-0677">Repeat</keyword>
<dbReference type="InterPro" id="IPR003439">
    <property type="entry name" value="ABC_transporter-like_ATP-bd"/>
</dbReference>
<sequence>MYKSFYGAMALNGMDFSMNEGEIRCLIGENGCGKSTMIKVISGFHPFDSGELYINDKLYKKITPSESIAEGIQVIYQDFSLFPNMTIAENIMMYSTVAKGDIAINWKEIRKKAEDILKKVQFDIDPNMYVADLNVAQKQMVAICRAIVQNARLLIMDEPTTALTTREVERLFEIVRKLKEDGVSVLFVSHKLDEIAEICDSYTIMRNGKNVFQSEVGEGKLSKEDMVYYMTGKKFTSETHVYVEQSPIPALKLNDLTLDGAFENINFSLYKGEVLGITGLLGCGNAELVETLFGIKKATGGSIEIAGKNVGIFGCVDDALNSKIAYVPEDRLTEGLHLNQSIADNAIARILRNYTGHMGLLKMKELRKKQKESLSSMSVAGMVPENPANSLSGGNQQKIVLIKWLASNPDILILNSPTVGVDVGAKSDIHKIIRDLAREKGVAVLVVSSDMYEIMQICNRVLLMKEGKISQEIDIKDTSMDELEELAAAD</sequence>
<evidence type="ECO:0000256" key="3">
    <source>
        <dbReference type="ARBA" id="ARBA00022597"/>
    </source>
</evidence>
<keyword evidence="1" id="KW-0813">Transport</keyword>
<feature type="domain" description="ABC transporter" evidence="9">
    <location>
        <begin position="243"/>
        <end position="490"/>
    </location>
</feature>
<keyword evidence="3" id="KW-0762">Sugar transport</keyword>
<gene>
    <name evidence="11" type="ORF">DW272_05670</name>
    <name evidence="10" type="ORF">DW723_09420</name>
</gene>
<dbReference type="PROSITE" id="PS50893">
    <property type="entry name" value="ABC_TRANSPORTER_2"/>
    <property type="match status" value="2"/>
</dbReference>
<dbReference type="PANTHER" id="PTHR43790:SF1">
    <property type="entry name" value="XYLOSE IMPORT ATP-BINDING PROTEIN XYLG"/>
    <property type="match status" value="1"/>
</dbReference>
<dbReference type="EMBL" id="QSKO01000012">
    <property type="protein sequence ID" value="RHE74835.1"/>
    <property type="molecule type" value="Genomic_DNA"/>
</dbReference>
<evidence type="ECO:0000256" key="2">
    <source>
        <dbReference type="ARBA" id="ARBA00022475"/>
    </source>
</evidence>
<proteinExistence type="predicted"/>
<dbReference type="Pfam" id="PF00005">
    <property type="entry name" value="ABC_tran"/>
    <property type="match status" value="2"/>
</dbReference>
<dbReference type="EMBL" id="QRHZ01000002">
    <property type="protein sequence ID" value="RHG18957.1"/>
    <property type="molecule type" value="Genomic_DNA"/>
</dbReference>
<evidence type="ECO:0000313" key="13">
    <source>
        <dbReference type="Proteomes" id="UP000284220"/>
    </source>
</evidence>
<feature type="domain" description="ABC transporter" evidence="9">
    <location>
        <begin position="2"/>
        <end position="232"/>
    </location>
</feature>
<dbReference type="CDD" id="cd03215">
    <property type="entry name" value="ABC_Carb_Monos_II"/>
    <property type="match status" value="1"/>
</dbReference>
<keyword evidence="6 10" id="KW-0067">ATP-binding</keyword>
<dbReference type="Proteomes" id="UP000283928">
    <property type="component" value="Unassembled WGS sequence"/>
</dbReference>
<dbReference type="Gene3D" id="3.40.50.300">
    <property type="entry name" value="P-loop containing nucleotide triphosphate hydrolases"/>
    <property type="match status" value="2"/>
</dbReference>
<dbReference type="PANTHER" id="PTHR43790">
    <property type="entry name" value="CARBOHYDRATE TRANSPORT ATP-BINDING PROTEIN MG119-RELATED"/>
    <property type="match status" value="1"/>
</dbReference>
<dbReference type="AlphaFoldDB" id="A0A414KFF3"/>
<evidence type="ECO:0000256" key="1">
    <source>
        <dbReference type="ARBA" id="ARBA00022448"/>
    </source>
</evidence>
<evidence type="ECO:0000256" key="4">
    <source>
        <dbReference type="ARBA" id="ARBA00022737"/>
    </source>
</evidence>
<name>A0A414KFF3_9FIRM</name>
<keyword evidence="5" id="KW-0547">Nucleotide-binding</keyword>
<protein>
    <submittedName>
        <fullName evidence="10">Sugar ABC transporter ATP-binding protein</fullName>
    </submittedName>
</protein>
<dbReference type="PROSITE" id="PS00211">
    <property type="entry name" value="ABC_TRANSPORTER_1"/>
    <property type="match status" value="1"/>
</dbReference>
<dbReference type="InterPro" id="IPR017871">
    <property type="entry name" value="ABC_transporter-like_CS"/>
</dbReference>
<dbReference type="SUPFAM" id="SSF52540">
    <property type="entry name" value="P-loop containing nucleoside triphosphate hydrolases"/>
    <property type="match status" value="2"/>
</dbReference>
<comment type="caution">
    <text evidence="10">The sequence shown here is derived from an EMBL/GenBank/DDBJ whole genome shotgun (WGS) entry which is preliminary data.</text>
</comment>